<gene>
    <name evidence="1" type="ORF">OCU04_003185</name>
</gene>
<proteinExistence type="predicted"/>
<comment type="caution">
    <text evidence="1">The sequence shown here is derived from an EMBL/GenBank/DDBJ whole genome shotgun (WGS) entry which is preliminary data.</text>
</comment>
<organism evidence="1 2">
    <name type="scientific">Sclerotinia nivalis</name>
    <dbReference type="NCBI Taxonomy" id="352851"/>
    <lineage>
        <taxon>Eukaryota</taxon>
        <taxon>Fungi</taxon>
        <taxon>Dikarya</taxon>
        <taxon>Ascomycota</taxon>
        <taxon>Pezizomycotina</taxon>
        <taxon>Leotiomycetes</taxon>
        <taxon>Helotiales</taxon>
        <taxon>Sclerotiniaceae</taxon>
        <taxon>Sclerotinia</taxon>
    </lineage>
</organism>
<name>A0A9X0AVL9_9HELO</name>
<accession>A0A9X0AVL9</accession>
<sequence length="110" mass="12417">MGELTFSRNEINWYFSTDRCWYIQKIRHIFGREASEPKHHLQHTGCGTDSDEQEGLLHSGGNDAAWKLHAMLANVLMTSAQFAEFGGDPVLGPIHAPFTMDYNRNLLLPG</sequence>
<dbReference type="Proteomes" id="UP001152300">
    <property type="component" value="Unassembled WGS sequence"/>
</dbReference>
<evidence type="ECO:0000313" key="2">
    <source>
        <dbReference type="Proteomes" id="UP001152300"/>
    </source>
</evidence>
<evidence type="ECO:0000313" key="1">
    <source>
        <dbReference type="EMBL" id="KAJ8069535.1"/>
    </source>
</evidence>
<protein>
    <submittedName>
        <fullName evidence="1">Uncharacterized protein</fullName>
    </submittedName>
</protein>
<reference evidence="1" key="1">
    <citation type="submission" date="2022-11" db="EMBL/GenBank/DDBJ databases">
        <title>Genome Resource of Sclerotinia nivalis Strain SnTB1, a Plant Pathogen Isolated from American Ginseng.</title>
        <authorList>
            <person name="Fan S."/>
        </authorList>
    </citation>
    <scope>NUCLEOTIDE SEQUENCE</scope>
    <source>
        <strain evidence="1">SnTB1</strain>
    </source>
</reference>
<dbReference type="AlphaFoldDB" id="A0A9X0AVL9"/>
<dbReference type="EMBL" id="JAPEIS010000002">
    <property type="protein sequence ID" value="KAJ8069535.1"/>
    <property type="molecule type" value="Genomic_DNA"/>
</dbReference>
<keyword evidence="2" id="KW-1185">Reference proteome</keyword>